<sequence length="249" mass="26044">MSIPPLLPDGGVSAELNARTAASARGDRPRGDRSQVVVLDYGFGNVRSAVRALERVGAQVELTSDQDAALEADGLVVPGVGAFAACMAGLRAVRGDQIVGRRLAGGRPVLGICVGMQVMFAHGVEHGVDTAGLGEWDGVVERLDAPVVPHMGWSPVEAPTGTRLFAGVESERFYFVHSYAAQAFTQGHDDAANPHFTPPLVTWAHHGTPAHGARFVAAVEDGPLAATQFHPEKSGDAGATLLENWVTSL</sequence>
<comment type="pathway">
    <text evidence="2 13">Amino-acid biosynthesis; L-histidine biosynthesis; L-histidine from 5-phospho-alpha-D-ribose 1-diphosphate: step 5/9.</text>
</comment>
<gene>
    <name evidence="13" type="primary">hisH</name>
    <name evidence="16" type="ordered locus">Xcel_1310</name>
</gene>
<comment type="catalytic activity">
    <reaction evidence="11 13">
        <text>5-[(5-phospho-1-deoxy-D-ribulos-1-ylimino)methylamino]-1-(5-phospho-beta-D-ribosyl)imidazole-4-carboxamide + L-glutamine = D-erythro-1-(imidazol-4-yl)glycerol 3-phosphate + 5-amino-1-(5-phospho-beta-D-ribosyl)imidazole-4-carboxamide + L-glutamate + H(+)</text>
        <dbReference type="Rhea" id="RHEA:24793"/>
        <dbReference type="ChEBI" id="CHEBI:15378"/>
        <dbReference type="ChEBI" id="CHEBI:29985"/>
        <dbReference type="ChEBI" id="CHEBI:58278"/>
        <dbReference type="ChEBI" id="CHEBI:58359"/>
        <dbReference type="ChEBI" id="CHEBI:58475"/>
        <dbReference type="ChEBI" id="CHEBI:58525"/>
        <dbReference type="EC" id="4.3.2.10"/>
    </reaction>
</comment>
<dbReference type="eggNOG" id="COG0118">
    <property type="taxonomic scope" value="Bacteria"/>
</dbReference>
<keyword evidence="17" id="KW-1185">Reference proteome</keyword>
<evidence type="ECO:0000256" key="6">
    <source>
        <dbReference type="ARBA" id="ARBA00022801"/>
    </source>
</evidence>
<feature type="active site" description="Nucleophile" evidence="13 14">
    <location>
        <position position="113"/>
    </location>
</feature>
<dbReference type="InterPro" id="IPR017926">
    <property type="entry name" value="GATASE"/>
</dbReference>
<evidence type="ECO:0000256" key="7">
    <source>
        <dbReference type="ARBA" id="ARBA00022962"/>
    </source>
</evidence>
<evidence type="ECO:0000256" key="2">
    <source>
        <dbReference type="ARBA" id="ARBA00005091"/>
    </source>
</evidence>
<dbReference type="PANTHER" id="PTHR42701">
    <property type="entry name" value="IMIDAZOLE GLYCEROL PHOSPHATE SYNTHASE SUBUNIT HISH"/>
    <property type="match status" value="1"/>
</dbReference>
<dbReference type="InterPro" id="IPR029062">
    <property type="entry name" value="Class_I_gatase-like"/>
</dbReference>
<comment type="subunit">
    <text evidence="3 13">Heterodimer of HisH and HisF.</text>
</comment>
<accession>D1BR86</accession>
<dbReference type="EC" id="4.3.2.10" evidence="13"/>
<evidence type="ECO:0000256" key="9">
    <source>
        <dbReference type="ARBA" id="ARBA00023239"/>
    </source>
</evidence>
<dbReference type="EMBL" id="CP001821">
    <property type="protein sequence ID" value="ACZ30341.1"/>
    <property type="molecule type" value="Genomic_DNA"/>
</dbReference>
<evidence type="ECO:0000313" key="16">
    <source>
        <dbReference type="EMBL" id="ACZ30341.1"/>
    </source>
</evidence>
<dbReference type="FunFam" id="3.40.50.880:FF:000056">
    <property type="entry name" value="Imidazole glycerol phosphate synthase subunit HisH"/>
    <property type="match status" value="1"/>
</dbReference>
<dbReference type="KEGG" id="xce:Xcel_1310"/>
<dbReference type="GO" id="GO:0000107">
    <property type="term" value="F:imidazoleglycerol-phosphate synthase activity"/>
    <property type="evidence" value="ECO:0007669"/>
    <property type="project" value="UniProtKB-UniRule"/>
</dbReference>
<evidence type="ECO:0000256" key="5">
    <source>
        <dbReference type="ARBA" id="ARBA00022605"/>
    </source>
</evidence>
<comment type="catalytic activity">
    <reaction evidence="12 13">
        <text>L-glutamine + H2O = L-glutamate + NH4(+)</text>
        <dbReference type="Rhea" id="RHEA:15889"/>
        <dbReference type="ChEBI" id="CHEBI:15377"/>
        <dbReference type="ChEBI" id="CHEBI:28938"/>
        <dbReference type="ChEBI" id="CHEBI:29985"/>
        <dbReference type="ChEBI" id="CHEBI:58359"/>
        <dbReference type="EC" id="3.5.1.2"/>
    </reaction>
</comment>
<keyword evidence="7 13" id="KW-0315">Glutamine amidotransferase</keyword>
<evidence type="ECO:0000313" key="17">
    <source>
        <dbReference type="Proteomes" id="UP000002255"/>
    </source>
</evidence>
<feature type="domain" description="Glutamine amidotransferase" evidence="15">
    <location>
        <begin position="37"/>
        <end position="246"/>
    </location>
</feature>
<dbReference type="OrthoDB" id="9807137at2"/>
<keyword evidence="4 13" id="KW-0963">Cytoplasm</keyword>
<comment type="function">
    <text evidence="10 13">IGPS catalyzes the conversion of PRFAR and glutamine to IGP, AICAR and glutamate. The HisH subunit catalyzes the hydrolysis of glutamine to glutamate and ammonia as part of the synthesis of IGP and AICAR. The resulting ammonia molecule is channeled to the active site of HisF.</text>
</comment>
<dbReference type="Pfam" id="PF00117">
    <property type="entry name" value="GATase"/>
    <property type="match status" value="1"/>
</dbReference>
<evidence type="ECO:0000256" key="14">
    <source>
        <dbReference type="PIRSR" id="PIRSR000495-1"/>
    </source>
</evidence>
<keyword evidence="5 13" id="KW-0028">Amino-acid biosynthesis</keyword>
<feature type="active site" evidence="13 14">
    <location>
        <position position="232"/>
    </location>
</feature>
<dbReference type="HOGENOM" id="CLU_071837_1_0_11"/>
<evidence type="ECO:0000259" key="15">
    <source>
        <dbReference type="Pfam" id="PF00117"/>
    </source>
</evidence>
<evidence type="ECO:0000256" key="8">
    <source>
        <dbReference type="ARBA" id="ARBA00023102"/>
    </source>
</evidence>
<dbReference type="PANTHER" id="PTHR42701:SF1">
    <property type="entry name" value="IMIDAZOLE GLYCEROL PHOSPHATE SYNTHASE SUBUNIT HISH"/>
    <property type="match status" value="1"/>
</dbReference>
<dbReference type="GO" id="GO:0004359">
    <property type="term" value="F:glutaminase activity"/>
    <property type="evidence" value="ECO:0007669"/>
    <property type="project" value="UniProtKB-EC"/>
</dbReference>
<dbReference type="CDD" id="cd01748">
    <property type="entry name" value="GATase1_IGP_Synthase"/>
    <property type="match status" value="1"/>
</dbReference>
<dbReference type="InterPro" id="IPR010139">
    <property type="entry name" value="Imidazole-glycPsynth_HisH"/>
</dbReference>
<dbReference type="STRING" id="446471.Xcel_1310"/>
<dbReference type="PIRSF" id="PIRSF000495">
    <property type="entry name" value="Amidotransf_hisH"/>
    <property type="match status" value="1"/>
</dbReference>
<evidence type="ECO:0000256" key="13">
    <source>
        <dbReference type="HAMAP-Rule" id="MF_00278"/>
    </source>
</evidence>
<keyword evidence="8 13" id="KW-0368">Histidine biosynthesis</keyword>
<evidence type="ECO:0000256" key="4">
    <source>
        <dbReference type="ARBA" id="ARBA00022490"/>
    </source>
</evidence>
<dbReference type="EC" id="3.5.1.2" evidence="13"/>
<comment type="subcellular location">
    <subcellularLocation>
        <location evidence="1 13">Cytoplasm</location>
    </subcellularLocation>
</comment>
<reference evidence="17" key="1">
    <citation type="submission" date="2009-11" db="EMBL/GenBank/DDBJ databases">
        <title>The complete chromosome of Xylanimonas cellulosilytica DSM 15894.</title>
        <authorList>
            <consortium name="US DOE Joint Genome Institute (JGI-PGF)"/>
            <person name="Lucas S."/>
            <person name="Copeland A."/>
            <person name="Lapidus A."/>
            <person name="Glavina del Rio T."/>
            <person name="Dalin E."/>
            <person name="Tice H."/>
            <person name="Bruce D."/>
            <person name="Goodwin L."/>
            <person name="Pitluck S."/>
            <person name="Kyrpides N."/>
            <person name="Mavromatis K."/>
            <person name="Ivanova N."/>
            <person name="Mikhailova N."/>
            <person name="Foster B."/>
            <person name="Clum A."/>
            <person name="Brettin T."/>
            <person name="Detter J.C."/>
            <person name="Han C."/>
            <person name="Larimer F."/>
            <person name="Land M."/>
            <person name="Hauser L."/>
            <person name="Markowitz V."/>
            <person name="Cheng J.F."/>
            <person name="Hugenholtz P."/>
            <person name="Woyke T."/>
            <person name="Wu D."/>
            <person name="Gehrich-Schroeter G."/>
            <person name="Schneider S."/>
            <person name="Pukall S.R."/>
            <person name="Klenk H.P."/>
            <person name="Eisen J.A."/>
        </authorList>
    </citation>
    <scope>NUCLEOTIDE SEQUENCE [LARGE SCALE GENOMIC DNA]</scope>
    <source>
        <strain evidence="17">DSM 15894 / CECT 5975 / LMG 20990 / XIL07</strain>
    </source>
</reference>
<evidence type="ECO:0000256" key="10">
    <source>
        <dbReference type="ARBA" id="ARBA00025299"/>
    </source>
</evidence>
<dbReference type="Gene3D" id="3.40.50.880">
    <property type="match status" value="1"/>
</dbReference>
<dbReference type="Proteomes" id="UP000002255">
    <property type="component" value="Chromosome"/>
</dbReference>
<dbReference type="NCBIfam" id="TIGR01855">
    <property type="entry name" value="IMP_synth_hisH"/>
    <property type="match status" value="1"/>
</dbReference>
<reference evidence="16 17" key="2">
    <citation type="journal article" date="2010" name="Stand. Genomic Sci.">
        <title>Complete genome sequence of Xylanimonas cellulosilytica type strain (XIL07).</title>
        <authorList>
            <person name="Foster B."/>
            <person name="Pukall R."/>
            <person name="Abt B."/>
            <person name="Nolan M."/>
            <person name="Glavina Del Rio T."/>
            <person name="Chen F."/>
            <person name="Lucas S."/>
            <person name="Tice H."/>
            <person name="Pitluck S."/>
            <person name="Cheng J.-F."/>
            <person name="Chertkov O."/>
            <person name="Brettin T."/>
            <person name="Han C."/>
            <person name="Detter J.C."/>
            <person name="Bruce D."/>
            <person name="Goodwin L."/>
            <person name="Ivanova N."/>
            <person name="Mavromatis K."/>
            <person name="Pati A."/>
            <person name="Mikhailova N."/>
            <person name="Chen A."/>
            <person name="Palaniappan K."/>
            <person name="Land M."/>
            <person name="Hauser L."/>
            <person name="Chang Y.-J."/>
            <person name="Jeffries C.D."/>
            <person name="Chain P."/>
            <person name="Rohde M."/>
            <person name="Goeker M."/>
            <person name="Bristow J."/>
            <person name="Eisen J.A."/>
            <person name="Markowitz V."/>
            <person name="Hugenholtz P."/>
            <person name="Kyrpides N.C."/>
            <person name="Klenk H.-P."/>
            <person name="Lapidus A."/>
        </authorList>
    </citation>
    <scope>NUCLEOTIDE SEQUENCE [LARGE SCALE GENOMIC DNA]</scope>
    <source>
        <strain evidence="17">DSM 15894 / CECT 5975 / LMG 20990 / XIL07</strain>
    </source>
</reference>
<protein>
    <recommendedName>
        <fullName evidence="13">Imidazole glycerol phosphate synthase subunit HisH</fullName>
        <ecNumber evidence="13">4.3.2.10</ecNumber>
    </recommendedName>
    <alternativeName>
        <fullName evidence="13">IGP synthase glutaminase subunit</fullName>
        <ecNumber evidence="13">3.5.1.2</ecNumber>
    </alternativeName>
    <alternativeName>
        <fullName evidence="13">IGP synthase subunit HisH</fullName>
    </alternativeName>
    <alternativeName>
        <fullName evidence="13">ImGP synthase subunit HisH</fullName>
        <shortName evidence="13">IGPS subunit HisH</shortName>
    </alternativeName>
</protein>
<dbReference type="HAMAP" id="MF_00278">
    <property type="entry name" value="HisH"/>
    <property type="match status" value="1"/>
</dbReference>
<evidence type="ECO:0000256" key="12">
    <source>
        <dbReference type="ARBA" id="ARBA00049534"/>
    </source>
</evidence>
<evidence type="ECO:0000256" key="3">
    <source>
        <dbReference type="ARBA" id="ARBA00011152"/>
    </source>
</evidence>
<dbReference type="GO" id="GO:0005737">
    <property type="term" value="C:cytoplasm"/>
    <property type="evidence" value="ECO:0007669"/>
    <property type="project" value="UniProtKB-SubCell"/>
</dbReference>
<proteinExistence type="inferred from homology"/>
<organism evidence="16 17">
    <name type="scientific">Xylanimonas cellulosilytica (strain DSM 15894 / JCM 12276 / CECT 5975 / KCTC 9989 / LMG 20990 / NBRC 107835 / XIL07)</name>
    <dbReference type="NCBI Taxonomy" id="446471"/>
    <lineage>
        <taxon>Bacteria</taxon>
        <taxon>Bacillati</taxon>
        <taxon>Actinomycetota</taxon>
        <taxon>Actinomycetes</taxon>
        <taxon>Micrococcales</taxon>
        <taxon>Promicromonosporaceae</taxon>
        <taxon>Xylanimonas</taxon>
    </lineage>
</organism>
<name>D1BR86_XYLCX</name>
<evidence type="ECO:0000256" key="11">
    <source>
        <dbReference type="ARBA" id="ARBA00047838"/>
    </source>
</evidence>
<dbReference type="UniPathway" id="UPA00031">
    <property type="reaction ID" value="UER00010"/>
</dbReference>
<dbReference type="SUPFAM" id="SSF52317">
    <property type="entry name" value="Class I glutamine amidotransferase-like"/>
    <property type="match status" value="1"/>
</dbReference>
<dbReference type="GO" id="GO:0000105">
    <property type="term" value="P:L-histidine biosynthetic process"/>
    <property type="evidence" value="ECO:0007669"/>
    <property type="project" value="UniProtKB-UniRule"/>
</dbReference>
<keyword evidence="9 13" id="KW-0456">Lyase</keyword>
<feature type="active site" evidence="13 14">
    <location>
        <position position="230"/>
    </location>
</feature>
<dbReference type="AlphaFoldDB" id="D1BR86"/>
<keyword evidence="6 13" id="KW-0378">Hydrolase</keyword>
<dbReference type="PROSITE" id="PS51273">
    <property type="entry name" value="GATASE_TYPE_1"/>
    <property type="match status" value="1"/>
</dbReference>
<dbReference type="GO" id="GO:0016829">
    <property type="term" value="F:lyase activity"/>
    <property type="evidence" value="ECO:0007669"/>
    <property type="project" value="UniProtKB-KW"/>
</dbReference>
<evidence type="ECO:0000256" key="1">
    <source>
        <dbReference type="ARBA" id="ARBA00004496"/>
    </source>
</evidence>